<dbReference type="InterPro" id="IPR010810">
    <property type="entry name" value="Flagellin_hook_IN_motif"/>
</dbReference>
<comment type="subcellular location">
    <subcellularLocation>
        <location evidence="1">Bacterial flagellum</location>
    </subcellularLocation>
</comment>
<dbReference type="PANTHER" id="PTHR42792:SF1">
    <property type="entry name" value="FLAGELLAR HOOK-ASSOCIATED PROTEIN 3"/>
    <property type="match status" value="1"/>
</dbReference>
<proteinExistence type="predicted"/>
<evidence type="ECO:0000256" key="2">
    <source>
        <dbReference type="ARBA" id="ARBA00023143"/>
    </source>
</evidence>
<keyword evidence="4" id="KW-0969">Cilium</keyword>
<dbReference type="NCBIfam" id="TIGR02550">
    <property type="entry name" value="flagell_flgL"/>
    <property type="match status" value="1"/>
</dbReference>
<dbReference type="KEGG" id="dtp:JZK55_13450"/>
<keyword evidence="4" id="KW-0282">Flagellum</keyword>
<keyword evidence="4" id="KW-0966">Cell projection</keyword>
<evidence type="ECO:0000256" key="1">
    <source>
        <dbReference type="ARBA" id="ARBA00004365"/>
    </source>
</evidence>
<dbReference type="GO" id="GO:0071973">
    <property type="term" value="P:bacterial-type flagellum-dependent cell motility"/>
    <property type="evidence" value="ECO:0007669"/>
    <property type="project" value="InterPro"/>
</dbReference>
<dbReference type="Pfam" id="PF00669">
    <property type="entry name" value="Flagellin_N"/>
    <property type="match status" value="1"/>
</dbReference>
<evidence type="ECO:0000313" key="4">
    <source>
        <dbReference type="EMBL" id="BCB96423.1"/>
    </source>
</evidence>
<dbReference type="PANTHER" id="PTHR42792">
    <property type="entry name" value="FLAGELLIN"/>
    <property type="match status" value="1"/>
</dbReference>
<feature type="domain" description="Flagellin N-terminal" evidence="3">
    <location>
        <begin position="3"/>
        <end position="139"/>
    </location>
</feature>
<dbReference type="Proteomes" id="UP000516360">
    <property type="component" value="Chromosome"/>
</dbReference>
<accession>A0A7G1H2P8</accession>
<keyword evidence="2" id="KW-0975">Bacterial flagellum</keyword>
<reference evidence="4 5" key="1">
    <citation type="submission" date="2020-03" db="EMBL/GenBank/DDBJ databases">
        <title>Complete genome sequences of two sulfur-disproportionating bacterial strains T55J and Mzg5.</title>
        <authorList>
            <person name="Umezawa K."/>
            <person name="Kojima H."/>
            <person name="Kato Y."/>
            <person name="Fukui M."/>
        </authorList>
    </citation>
    <scope>NUCLEOTIDE SEQUENCE [LARGE SCALE GENOMIC DNA]</scope>
    <source>
        <strain evidence="4 5">T55J</strain>
    </source>
</reference>
<dbReference type="GO" id="GO:0009424">
    <property type="term" value="C:bacterial-type flagellum hook"/>
    <property type="evidence" value="ECO:0007669"/>
    <property type="project" value="InterPro"/>
</dbReference>
<evidence type="ECO:0000259" key="3">
    <source>
        <dbReference type="Pfam" id="PF00669"/>
    </source>
</evidence>
<sequence length="489" mass="53395">MRITTKMFYDRFLSDMQKNMETIFKASEQISTQKKINRPSDDPTAMSRILGYTTSISAIGEYKRAIDSAKGFLDAADSSFARLNDILTRAKELALSGATGTTDANSRLMIAKEVGVLFESAVGIANTKVGDRYIFSGYKSNIAPIDVNTGEFVADTNIFEVSISQTIEIGLNIPAGELFSFKRINSTDPQNAILPSYNYNFDSTNDPLTGEPETPPDADPISALHIRNGGGVADPTALNSGTTNGGDLTITVGDNDTTPITINIAAGASLNDVRDAINAANAGVKANIINFGTSSSPDYRIVIASNPVGQSDKIKIVVSQTISDGAGAGLNRFSFDPDYQDDPVKSNMRLDADGIANYNYIIDTSNPNYYSFNNNYLNENNVLRVLHFLKVSLEMNDIGRIQKALDYINKVAEKVYQQQAEVGARLNKLDQEFNFQDNRENDLQTYLSNDQDADIPKLTTQLAQSQAALESLRVASSDFLRTSLFDFIK</sequence>
<keyword evidence="5" id="KW-1185">Reference proteome</keyword>
<name>A0A7G1H2P8_9BACT</name>
<gene>
    <name evidence="4" type="primary">flgL</name>
    <name evidence="4" type="ORF">JZK55_13450</name>
</gene>
<dbReference type="InterPro" id="IPR001492">
    <property type="entry name" value="Flagellin"/>
</dbReference>
<dbReference type="GO" id="GO:0005198">
    <property type="term" value="F:structural molecule activity"/>
    <property type="evidence" value="ECO:0007669"/>
    <property type="project" value="InterPro"/>
</dbReference>
<dbReference type="EMBL" id="AP022873">
    <property type="protein sequence ID" value="BCB96423.1"/>
    <property type="molecule type" value="Genomic_DNA"/>
</dbReference>
<dbReference type="RefSeq" id="WP_203471621.1">
    <property type="nucleotide sequence ID" value="NZ_AP022873.1"/>
</dbReference>
<dbReference type="Gene3D" id="1.20.1330.10">
    <property type="entry name" value="f41 fragment of flagellin, N-terminal domain"/>
    <property type="match status" value="2"/>
</dbReference>
<dbReference type="InterPro" id="IPR013384">
    <property type="entry name" value="Flagell_FlgL"/>
</dbReference>
<dbReference type="AlphaFoldDB" id="A0A7G1H2P8"/>
<dbReference type="Pfam" id="PF07196">
    <property type="entry name" value="Flagellin_IN"/>
    <property type="match status" value="1"/>
</dbReference>
<evidence type="ECO:0000313" key="5">
    <source>
        <dbReference type="Proteomes" id="UP000516360"/>
    </source>
</evidence>
<dbReference type="InterPro" id="IPR001029">
    <property type="entry name" value="Flagellin_N"/>
</dbReference>
<dbReference type="SUPFAM" id="SSF64518">
    <property type="entry name" value="Phase 1 flagellin"/>
    <property type="match status" value="1"/>
</dbReference>
<protein>
    <submittedName>
        <fullName evidence="4">Flagellar hook-associated protein 3</fullName>
    </submittedName>
</protein>
<organism evidence="4 5">
    <name type="scientific">Dissulfurispira thermophila</name>
    <dbReference type="NCBI Taxonomy" id="2715679"/>
    <lineage>
        <taxon>Bacteria</taxon>
        <taxon>Pseudomonadati</taxon>
        <taxon>Nitrospirota</taxon>
        <taxon>Thermodesulfovibrionia</taxon>
        <taxon>Thermodesulfovibrionales</taxon>
        <taxon>Dissulfurispiraceae</taxon>
        <taxon>Dissulfurispira</taxon>
    </lineage>
</organism>